<accession>A0AAY3ZZC0</accession>
<dbReference type="InterPro" id="IPR013106">
    <property type="entry name" value="Ig_V-set"/>
</dbReference>
<feature type="domain" description="Immunoglobulin V-set" evidence="4">
    <location>
        <begin position="48"/>
        <end position="132"/>
    </location>
</feature>
<dbReference type="CDD" id="cd05716">
    <property type="entry name" value="IgV_pIgR_like"/>
    <property type="match status" value="1"/>
</dbReference>
<dbReference type="GO" id="GO:0004888">
    <property type="term" value="F:transmembrane signaling receptor activity"/>
    <property type="evidence" value="ECO:0007669"/>
    <property type="project" value="TreeGrafter"/>
</dbReference>
<organism evidence="5 6">
    <name type="scientific">Denticeps clupeoides</name>
    <name type="common">denticle herring</name>
    <dbReference type="NCBI Taxonomy" id="299321"/>
    <lineage>
        <taxon>Eukaryota</taxon>
        <taxon>Metazoa</taxon>
        <taxon>Chordata</taxon>
        <taxon>Craniata</taxon>
        <taxon>Vertebrata</taxon>
        <taxon>Euteleostomi</taxon>
        <taxon>Actinopterygii</taxon>
        <taxon>Neopterygii</taxon>
        <taxon>Teleostei</taxon>
        <taxon>Clupei</taxon>
        <taxon>Clupeiformes</taxon>
        <taxon>Denticipitoidei</taxon>
        <taxon>Denticipitidae</taxon>
        <taxon>Denticeps</taxon>
    </lineage>
</organism>
<name>A0AAY3ZZC0_9TELE</name>
<reference evidence="5" key="2">
    <citation type="submission" date="2025-08" db="UniProtKB">
        <authorList>
            <consortium name="Ensembl"/>
        </authorList>
    </citation>
    <scope>IDENTIFICATION</scope>
</reference>
<dbReference type="InterPro" id="IPR036179">
    <property type="entry name" value="Ig-like_dom_sf"/>
</dbReference>
<dbReference type="InterPro" id="IPR050671">
    <property type="entry name" value="CD300_family_receptors"/>
</dbReference>
<dbReference type="PANTHER" id="PTHR11860">
    <property type="entry name" value="POLYMERIC-IMMUNOGLOBULIN RECEPTOR"/>
    <property type="match status" value="1"/>
</dbReference>
<dbReference type="PANTHER" id="PTHR11860:SF118">
    <property type="entry name" value="CMRF35-LIKE MOLECULE 3-RELATED"/>
    <property type="match status" value="1"/>
</dbReference>
<dbReference type="SUPFAM" id="SSF48726">
    <property type="entry name" value="Immunoglobulin"/>
    <property type="match status" value="2"/>
</dbReference>
<dbReference type="AlphaFoldDB" id="A0AAY3ZZC0"/>
<comment type="subcellular location">
    <subcellularLocation>
        <location evidence="1">Membrane</location>
    </subcellularLocation>
</comment>
<reference evidence="5 6" key="1">
    <citation type="submission" date="2020-06" db="EMBL/GenBank/DDBJ databases">
        <authorList>
            <consortium name="Wellcome Sanger Institute Data Sharing"/>
        </authorList>
    </citation>
    <scope>NUCLEOTIDE SEQUENCE [LARGE SCALE GENOMIC DNA]</scope>
</reference>
<evidence type="ECO:0000256" key="1">
    <source>
        <dbReference type="ARBA" id="ARBA00004370"/>
    </source>
</evidence>
<dbReference type="GeneTree" id="ENSGT00950000182977"/>
<dbReference type="GO" id="GO:0005886">
    <property type="term" value="C:plasma membrane"/>
    <property type="evidence" value="ECO:0007669"/>
    <property type="project" value="TreeGrafter"/>
</dbReference>
<dbReference type="Gene3D" id="2.60.40.10">
    <property type="entry name" value="Immunoglobulins"/>
    <property type="match status" value="2"/>
</dbReference>
<evidence type="ECO:0000313" key="5">
    <source>
        <dbReference type="Ensembl" id="ENSDCDP00010002453.1"/>
    </source>
</evidence>
<proteinExistence type="predicted"/>
<evidence type="ECO:0000256" key="3">
    <source>
        <dbReference type="ARBA" id="ARBA00023136"/>
    </source>
</evidence>
<keyword evidence="3" id="KW-0472">Membrane</keyword>
<dbReference type="Pfam" id="PF07686">
    <property type="entry name" value="V-set"/>
    <property type="match status" value="2"/>
</dbReference>
<evidence type="ECO:0000313" key="6">
    <source>
        <dbReference type="Proteomes" id="UP000694580"/>
    </source>
</evidence>
<reference evidence="5" key="3">
    <citation type="submission" date="2025-09" db="UniProtKB">
        <authorList>
            <consortium name="Ensembl"/>
        </authorList>
    </citation>
    <scope>IDENTIFICATION</scope>
</reference>
<protein>
    <recommendedName>
        <fullName evidence="4">Immunoglobulin V-set domain-containing protein</fullName>
    </recommendedName>
</protein>
<sequence length="266" mass="29842">STQRFTDTATSVSVGFNLINVFIVLYHPYCSLFISFVTFELLPFKVTPVIGYEGGEVDIRCPYEDKYDKYTKYLCRGECLIGQSIKIEHGQTSAAEGRFSLYDNTTAGSFTVTITGLTAQDSGKYWCGIDSVKKVVSVSGCEGHSVSITCNYERSCRDQHEKYFCRGDKTSSCIATGLKVSTSVKERGRFSLEDDPAAKVFNVGIGELSAEDTGIYWCVEWCGELLFTTPPLPHTSTAGFSEVNTHKQEMTFCHKLQKWNYKRFYK</sequence>
<evidence type="ECO:0000259" key="4">
    <source>
        <dbReference type="Pfam" id="PF07686"/>
    </source>
</evidence>
<feature type="domain" description="Immunoglobulin V-set" evidence="4">
    <location>
        <begin position="137"/>
        <end position="219"/>
    </location>
</feature>
<evidence type="ECO:0000256" key="2">
    <source>
        <dbReference type="ARBA" id="ARBA00022692"/>
    </source>
</evidence>
<dbReference type="Ensembl" id="ENSDCDT00010002551.1">
    <property type="protein sequence ID" value="ENSDCDP00010002453.1"/>
    <property type="gene ID" value="ENSDCDG00010001193.1"/>
</dbReference>
<keyword evidence="2" id="KW-0812">Transmembrane</keyword>
<keyword evidence="6" id="KW-1185">Reference proteome</keyword>
<dbReference type="Proteomes" id="UP000694580">
    <property type="component" value="Chromosome 2"/>
</dbReference>
<dbReference type="InterPro" id="IPR013783">
    <property type="entry name" value="Ig-like_fold"/>
</dbReference>